<feature type="chain" id="PRO_5030663598" evidence="12">
    <location>
        <begin position="26"/>
        <end position="1017"/>
    </location>
</feature>
<evidence type="ECO:0000256" key="8">
    <source>
        <dbReference type="ARBA" id="ARBA00023136"/>
    </source>
</evidence>
<keyword evidence="8 10" id="KW-0472">Membrane</keyword>
<proteinExistence type="inferred from homology"/>
<evidence type="ECO:0000313" key="14">
    <source>
        <dbReference type="EMBL" id="MBB6522536.1"/>
    </source>
</evidence>
<dbReference type="InterPro" id="IPR011662">
    <property type="entry name" value="Secretin/TonB_short_N"/>
</dbReference>
<evidence type="ECO:0000256" key="12">
    <source>
        <dbReference type="SAM" id="SignalP"/>
    </source>
</evidence>
<evidence type="ECO:0000256" key="6">
    <source>
        <dbReference type="ARBA" id="ARBA00023004"/>
    </source>
</evidence>
<dbReference type="Pfam" id="PF00593">
    <property type="entry name" value="TonB_dep_Rec_b-barrel"/>
    <property type="match status" value="1"/>
</dbReference>
<keyword evidence="2 10" id="KW-0813">Transport</keyword>
<evidence type="ECO:0000256" key="7">
    <source>
        <dbReference type="ARBA" id="ARBA00023077"/>
    </source>
</evidence>
<dbReference type="PROSITE" id="PS52016">
    <property type="entry name" value="TONB_DEPENDENT_REC_3"/>
    <property type="match status" value="1"/>
</dbReference>
<reference evidence="14 15" key="1">
    <citation type="submission" date="2020-08" db="EMBL/GenBank/DDBJ databases">
        <title>Genomic Encyclopedia of Type Strains, Phase IV (KMG-IV): sequencing the most valuable type-strain genomes for metagenomic binning, comparative biology and taxonomic classification.</title>
        <authorList>
            <person name="Goeker M."/>
        </authorList>
    </citation>
    <scope>NUCLEOTIDE SEQUENCE [LARGE SCALE GENOMIC DNA]</scope>
    <source>
        <strain evidence="14 15">DSM 22368</strain>
    </source>
</reference>
<keyword evidence="3 10" id="KW-1134">Transmembrane beta strand</keyword>
<dbReference type="GO" id="GO:0006826">
    <property type="term" value="P:iron ion transport"/>
    <property type="evidence" value="ECO:0007669"/>
    <property type="project" value="UniProtKB-KW"/>
</dbReference>
<keyword evidence="7 11" id="KW-0798">TonB box</keyword>
<accession>A0A7X0JW67</accession>
<gene>
    <name evidence="14" type="ORF">HNR48_002821</name>
</gene>
<dbReference type="InterPro" id="IPR000531">
    <property type="entry name" value="Beta-barrel_TonB"/>
</dbReference>
<evidence type="ECO:0000259" key="13">
    <source>
        <dbReference type="SMART" id="SM00965"/>
    </source>
</evidence>
<dbReference type="InterPro" id="IPR039426">
    <property type="entry name" value="TonB-dep_rcpt-like"/>
</dbReference>
<keyword evidence="12" id="KW-0732">Signal</keyword>
<dbReference type="InterPro" id="IPR037066">
    <property type="entry name" value="Plug_dom_sf"/>
</dbReference>
<keyword evidence="9 10" id="KW-0998">Cell outer membrane</keyword>
<dbReference type="Proteomes" id="UP000528457">
    <property type="component" value="Unassembled WGS sequence"/>
</dbReference>
<keyword evidence="4" id="KW-0410">Iron transport</keyword>
<evidence type="ECO:0000256" key="2">
    <source>
        <dbReference type="ARBA" id="ARBA00022448"/>
    </source>
</evidence>
<evidence type="ECO:0000256" key="10">
    <source>
        <dbReference type="PROSITE-ProRule" id="PRU01360"/>
    </source>
</evidence>
<evidence type="ECO:0000313" key="15">
    <source>
        <dbReference type="Proteomes" id="UP000528457"/>
    </source>
</evidence>
<dbReference type="SMART" id="SM00965">
    <property type="entry name" value="STN"/>
    <property type="match status" value="1"/>
</dbReference>
<evidence type="ECO:0000256" key="5">
    <source>
        <dbReference type="ARBA" id="ARBA00022692"/>
    </source>
</evidence>
<organism evidence="14 15">
    <name type="scientific">Pseudoteredinibacter isoporae</name>
    <dbReference type="NCBI Taxonomy" id="570281"/>
    <lineage>
        <taxon>Bacteria</taxon>
        <taxon>Pseudomonadati</taxon>
        <taxon>Pseudomonadota</taxon>
        <taxon>Gammaproteobacteria</taxon>
        <taxon>Cellvibrionales</taxon>
        <taxon>Cellvibrionaceae</taxon>
        <taxon>Pseudoteredinibacter</taxon>
    </lineage>
</organism>
<dbReference type="GO" id="GO:0009279">
    <property type="term" value="C:cell outer membrane"/>
    <property type="evidence" value="ECO:0007669"/>
    <property type="project" value="UniProtKB-SubCell"/>
</dbReference>
<feature type="domain" description="Secretin/TonB short N-terminal" evidence="13">
    <location>
        <begin position="56"/>
        <end position="107"/>
    </location>
</feature>
<keyword evidence="5 10" id="KW-0812">Transmembrane</keyword>
<evidence type="ECO:0000256" key="4">
    <source>
        <dbReference type="ARBA" id="ARBA00022496"/>
    </source>
</evidence>
<dbReference type="Pfam" id="PF07715">
    <property type="entry name" value="Plug"/>
    <property type="match status" value="1"/>
</dbReference>
<dbReference type="NCBIfam" id="TIGR01782">
    <property type="entry name" value="TonB-Xanth-Caul"/>
    <property type="match status" value="1"/>
</dbReference>
<dbReference type="RefSeq" id="WP_166845700.1">
    <property type="nucleotide sequence ID" value="NZ_JAAONY010000002.1"/>
</dbReference>
<dbReference type="AlphaFoldDB" id="A0A7X0JW67"/>
<evidence type="ECO:0000256" key="1">
    <source>
        <dbReference type="ARBA" id="ARBA00004571"/>
    </source>
</evidence>
<dbReference type="PANTHER" id="PTHR40980">
    <property type="entry name" value="PLUG DOMAIN-CONTAINING PROTEIN"/>
    <property type="match status" value="1"/>
</dbReference>
<evidence type="ECO:0000256" key="3">
    <source>
        <dbReference type="ARBA" id="ARBA00022452"/>
    </source>
</evidence>
<protein>
    <submittedName>
        <fullName evidence="14">TonB-dependent receptor</fullName>
    </submittedName>
</protein>
<dbReference type="InterPro" id="IPR036942">
    <property type="entry name" value="Beta-barrel_TonB_sf"/>
</dbReference>
<feature type="signal peptide" evidence="12">
    <location>
        <begin position="1"/>
        <end position="25"/>
    </location>
</feature>
<evidence type="ECO:0000256" key="9">
    <source>
        <dbReference type="ARBA" id="ARBA00023237"/>
    </source>
</evidence>
<dbReference type="InterPro" id="IPR010104">
    <property type="entry name" value="TonB_rcpt_bac"/>
</dbReference>
<comment type="subcellular location">
    <subcellularLocation>
        <location evidence="1 10">Cell outer membrane</location>
        <topology evidence="1 10">Multi-pass membrane protein</topology>
    </subcellularLocation>
</comment>
<keyword evidence="14" id="KW-0675">Receptor</keyword>
<dbReference type="CDD" id="cd01347">
    <property type="entry name" value="ligand_gated_channel"/>
    <property type="match status" value="1"/>
</dbReference>
<dbReference type="InterPro" id="IPR012910">
    <property type="entry name" value="Plug_dom"/>
</dbReference>
<comment type="similarity">
    <text evidence="10 11">Belongs to the TonB-dependent receptor family.</text>
</comment>
<dbReference type="EMBL" id="JACHHT010000002">
    <property type="protein sequence ID" value="MBB6522536.1"/>
    <property type="molecule type" value="Genomic_DNA"/>
</dbReference>
<dbReference type="Gene3D" id="2.40.170.20">
    <property type="entry name" value="TonB-dependent receptor, beta-barrel domain"/>
    <property type="match status" value="1"/>
</dbReference>
<keyword evidence="4" id="KW-0406">Ion transport</keyword>
<keyword evidence="15" id="KW-1185">Reference proteome</keyword>
<dbReference type="Gene3D" id="2.170.130.10">
    <property type="entry name" value="TonB-dependent receptor, plug domain"/>
    <property type="match status" value="1"/>
</dbReference>
<keyword evidence="6" id="KW-0408">Iron</keyword>
<evidence type="ECO:0000256" key="11">
    <source>
        <dbReference type="RuleBase" id="RU003357"/>
    </source>
</evidence>
<dbReference type="SUPFAM" id="SSF56935">
    <property type="entry name" value="Porins"/>
    <property type="match status" value="1"/>
</dbReference>
<dbReference type="InParanoid" id="A0A7X0JW67"/>
<comment type="caution">
    <text evidence="14">The sequence shown here is derived from an EMBL/GenBank/DDBJ whole genome shotgun (WGS) entry which is preliminary data.</text>
</comment>
<name>A0A7X0JW67_9GAMM</name>
<dbReference type="PANTHER" id="PTHR40980:SF3">
    <property type="entry name" value="TONB-DEPENDENT RECEPTOR-LIKE BETA-BARREL DOMAIN-CONTAINING PROTEIN"/>
    <property type="match status" value="1"/>
</dbReference>
<sequence>MFVISRLLRFAAVLLSVFYAATSTAAGQEPEQKHQFYIEKQEARLALTLFAQQAEQQVLFPLNRVKDIEANRLVGAYTTEQGIDILLRDTGLEPVFSKNRVLTIVASKKAAPEESTMKFEKKKLSGMIAFLTAMFGGGQTAMAVENGNGDDSIEEIVVTASYAGSLASALDQKRMADGIVDSVKAEDIGKFPAVNIAEAVQRIPGVSITREAGEGQFVSVRGLGPTFQAVTFNGAPIAYNENIRNSGQSGRQFRFRILPADLISGVGVYKSPTADMIDGGIGSNIDVATQNPLDGDGFTSINVFANYDEQSEQSNPNAAISYGWNNEDKNFGFIGGLSRSEREVRFDRFQTEGFSTFTIDGQEVERAGNLQATLEQEKRQRTSAFGAMKWQPSDQLELGLDVLYSKFENEILEDRIRFEGDSGTSLAGSTIIENGLVVADSRVGGRVSRNLEASAQTHENLFVKLGGDWQINDDWNVSAFYSFSEADSKLDLPLQRIEARTVGGVDGNGNSVDYSYDLRGGVNSQSLPVFSTSVNLADPNAIPFRRYRIRPIESNDEDNSFLADIERQFEGVITGVKAGIQWTERSRDYQRRDRTLVGPDVDGSFYNRSIPNAYGDIFGSGALHQVGGNVGLFTGSFGLNPNDNALNNPTNSDRRNSYGVEEEILATYARFDFEAEASGVPIEGNFGLRYVTTDTDVLGNESVADGSGGTTIQPRTFSSSYSEVLPSINANFKFTDNVQMRLGLSRSMTRPSLADLRSTLTPNSTAVSDLADAAAQGQAAIDAAIVDLRNGGELVGIAGNPNLDPYLSWNLDASFEWYFDDFGALTIAAFYKDIDGFIASVVQDELLTVSGVQTSFAIQRPINAGKASVSGIELGYTTKWENGFGLTATGTVTDSSAELDLPTGQVTANLQGVSDLSYNISPFYEKGPIQARISYTWRSEFDRGFSLNTSSGRAFTVGAFGSLDFSLSYDINERFSVYVSGVNMLDEVETAYETNKAFIRELNDYGRSYNVGVRASF</sequence>
<dbReference type="Gene3D" id="3.55.50.30">
    <property type="match status" value="1"/>
</dbReference>